<dbReference type="GO" id="GO:0008270">
    <property type="term" value="F:zinc ion binding"/>
    <property type="evidence" value="ECO:0007669"/>
    <property type="project" value="InterPro"/>
</dbReference>
<protein>
    <recommendedName>
        <fullName evidence="2">Ada DNA repair metal-binding domain-containing protein</fullName>
    </recommendedName>
</protein>
<dbReference type="GO" id="GO:0006355">
    <property type="term" value="P:regulation of DNA-templated transcription"/>
    <property type="evidence" value="ECO:0007669"/>
    <property type="project" value="InterPro"/>
</dbReference>
<dbReference type="OrthoDB" id="894286at2"/>
<dbReference type="Proteomes" id="UP000319769">
    <property type="component" value="Unassembled WGS sequence"/>
</dbReference>
<dbReference type="RefSeq" id="WP_144747733.1">
    <property type="nucleotide sequence ID" value="NZ_VMNW02000036.1"/>
</dbReference>
<gene>
    <name evidence="3" type="ORF">FPZ12_023125</name>
</gene>
<sequence>MYTLLDADGRPWSSVLPGVFGGHRRARLYGRLDCPSALRALARGGYVRDRVFFADEETAVRAGYRPCSVCLPERYRRWKVLSGASLVAVGHSRDEPSRAAAAKFVRESEAGGGLIASIVDWPESAASWLRFGQRLMAGSPDAWVIAAEPAGWAKLVFRLRANGWSPELTYWIR</sequence>
<dbReference type="InterPro" id="IPR035451">
    <property type="entry name" value="Ada-like_dom_sf"/>
</dbReference>
<dbReference type="GO" id="GO:0006281">
    <property type="term" value="P:DNA repair"/>
    <property type="evidence" value="ECO:0007669"/>
    <property type="project" value="InterPro"/>
</dbReference>
<dbReference type="GO" id="GO:0003677">
    <property type="term" value="F:DNA binding"/>
    <property type="evidence" value="ECO:0007669"/>
    <property type="project" value="InterPro"/>
</dbReference>
<evidence type="ECO:0000256" key="1">
    <source>
        <dbReference type="ARBA" id="ARBA00023159"/>
    </source>
</evidence>
<keyword evidence="1" id="KW-0010">Activator</keyword>
<keyword evidence="4" id="KW-1185">Reference proteome</keyword>
<feature type="domain" description="Ada DNA repair metal-binding" evidence="2">
    <location>
        <begin position="21"/>
        <end position="73"/>
    </location>
</feature>
<dbReference type="Pfam" id="PF02805">
    <property type="entry name" value="Ada_Zn_binding"/>
    <property type="match status" value="1"/>
</dbReference>
<dbReference type="SUPFAM" id="SSF57884">
    <property type="entry name" value="Ada DNA repair protein, N-terminal domain (N-Ada 10)"/>
    <property type="match status" value="1"/>
</dbReference>
<evidence type="ECO:0000259" key="2">
    <source>
        <dbReference type="Pfam" id="PF02805"/>
    </source>
</evidence>
<proteinExistence type="predicted"/>
<evidence type="ECO:0000313" key="4">
    <source>
        <dbReference type="Proteomes" id="UP000319769"/>
    </source>
</evidence>
<evidence type="ECO:0000313" key="3">
    <source>
        <dbReference type="EMBL" id="KAA9158235.1"/>
    </source>
</evidence>
<dbReference type="EMBL" id="VMNW02000036">
    <property type="protein sequence ID" value="KAA9158235.1"/>
    <property type="molecule type" value="Genomic_DNA"/>
</dbReference>
<dbReference type="Gene3D" id="3.40.10.10">
    <property type="entry name" value="DNA Methylphosphotriester Repair Domain"/>
    <property type="match status" value="1"/>
</dbReference>
<organism evidence="3 4">
    <name type="scientific">Amycolatopsis acidicola</name>
    <dbReference type="NCBI Taxonomy" id="2596893"/>
    <lineage>
        <taxon>Bacteria</taxon>
        <taxon>Bacillati</taxon>
        <taxon>Actinomycetota</taxon>
        <taxon>Actinomycetes</taxon>
        <taxon>Pseudonocardiales</taxon>
        <taxon>Pseudonocardiaceae</taxon>
        <taxon>Amycolatopsis</taxon>
    </lineage>
</organism>
<dbReference type="AlphaFoldDB" id="A0A5N0V0X4"/>
<reference evidence="3" key="1">
    <citation type="submission" date="2019-09" db="EMBL/GenBank/DDBJ databases">
        <authorList>
            <person name="Teo W.F.A."/>
            <person name="Duangmal K."/>
        </authorList>
    </citation>
    <scope>NUCLEOTIDE SEQUENCE [LARGE SCALE GENOMIC DNA]</scope>
    <source>
        <strain evidence="3">K81G1</strain>
    </source>
</reference>
<name>A0A5N0V0X4_9PSEU</name>
<dbReference type="Gene3D" id="3.40.50.2300">
    <property type="match status" value="1"/>
</dbReference>
<comment type="caution">
    <text evidence="3">The sequence shown here is derived from an EMBL/GenBank/DDBJ whole genome shotgun (WGS) entry which is preliminary data.</text>
</comment>
<dbReference type="InterPro" id="IPR004026">
    <property type="entry name" value="Ada_DNA_repair_Zn-bd"/>
</dbReference>
<dbReference type="GO" id="GO:0008168">
    <property type="term" value="F:methyltransferase activity"/>
    <property type="evidence" value="ECO:0007669"/>
    <property type="project" value="InterPro"/>
</dbReference>
<accession>A0A5N0V0X4</accession>